<dbReference type="Proteomes" id="UP001152484">
    <property type="component" value="Unassembled WGS sequence"/>
</dbReference>
<dbReference type="InterPro" id="IPR038770">
    <property type="entry name" value="Na+/solute_symporter_sf"/>
</dbReference>
<dbReference type="Gene3D" id="3.40.50.12370">
    <property type="match status" value="1"/>
</dbReference>
<evidence type="ECO:0000256" key="6">
    <source>
        <dbReference type="ARBA" id="ARBA00022989"/>
    </source>
</evidence>
<evidence type="ECO:0000256" key="2">
    <source>
        <dbReference type="ARBA" id="ARBA00022448"/>
    </source>
</evidence>
<evidence type="ECO:0000256" key="8">
    <source>
        <dbReference type="ARBA" id="ARBA00023136"/>
    </source>
</evidence>
<reference evidence="14" key="1">
    <citation type="submission" date="2022-07" db="EMBL/GenBank/DDBJ databases">
        <authorList>
            <person name="Macas J."/>
            <person name="Novak P."/>
            <person name="Neumann P."/>
        </authorList>
    </citation>
    <scope>NUCLEOTIDE SEQUENCE</scope>
</reference>
<comment type="subcellular location">
    <subcellularLocation>
        <location evidence="1">Membrane</location>
        <topology evidence="1">Multi-pass membrane protein</topology>
    </subcellularLocation>
</comment>
<accession>A0A9P1DXK9</accession>
<feature type="transmembrane region" description="Helical" evidence="10">
    <location>
        <begin position="76"/>
        <end position="94"/>
    </location>
</feature>
<evidence type="ECO:0000313" key="15">
    <source>
        <dbReference type="Proteomes" id="UP001152484"/>
    </source>
</evidence>
<dbReference type="Gene3D" id="1.20.1530.20">
    <property type="match status" value="1"/>
</dbReference>
<keyword evidence="6 10" id="KW-1133">Transmembrane helix</keyword>
<keyword evidence="15" id="KW-1185">Reference proteome</keyword>
<keyword evidence="2" id="KW-0813">Transport</keyword>
<evidence type="ECO:0000256" key="10">
    <source>
        <dbReference type="SAM" id="Phobius"/>
    </source>
</evidence>
<evidence type="ECO:0000256" key="5">
    <source>
        <dbReference type="ARBA" id="ARBA00022958"/>
    </source>
</evidence>
<organism evidence="14 15">
    <name type="scientific">Cuscuta europaea</name>
    <name type="common">European dodder</name>
    <dbReference type="NCBI Taxonomy" id="41803"/>
    <lineage>
        <taxon>Eukaryota</taxon>
        <taxon>Viridiplantae</taxon>
        <taxon>Streptophyta</taxon>
        <taxon>Embryophyta</taxon>
        <taxon>Tracheophyta</taxon>
        <taxon>Spermatophyta</taxon>
        <taxon>Magnoliopsida</taxon>
        <taxon>eudicotyledons</taxon>
        <taxon>Gunneridae</taxon>
        <taxon>Pentapetalae</taxon>
        <taxon>asterids</taxon>
        <taxon>lamiids</taxon>
        <taxon>Solanales</taxon>
        <taxon>Convolvulaceae</taxon>
        <taxon>Cuscuteae</taxon>
        <taxon>Cuscuta</taxon>
        <taxon>Cuscuta subgen. Cuscuta</taxon>
    </lineage>
</organism>
<feature type="transmembrane region" description="Helical" evidence="10">
    <location>
        <begin position="235"/>
        <end position="253"/>
    </location>
</feature>
<name>A0A9P1DXK9_CUSEU</name>
<protein>
    <recommendedName>
        <fullName evidence="16">Cation/H+ exchanger domain-containing protein</fullName>
    </recommendedName>
</protein>
<feature type="transmembrane region" description="Helical" evidence="10">
    <location>
        <begin position="46"/>
        <end position="64"/>
    </location>
</feature>
<evidence type="ECO:0000256" key="1">
    <source>
        <dbReference type="ARBA" id="ARBA00004141"/>
    </source>
</evidence>
<dbReference type="InterPro" id="IPR057290">
    <property type="entry name" value="CHX17_C"/>
</dbReference>
<dbReference type="GO" id="GO:0016020">
    <property type="term" value="C:membrane"/>
    <property type="evidence" value="ECO:0007669"/>
    <property type="project" value="UniProtKB-SubCell"/>
</dbReference>
<dbReference type="InterPro" id="IPR006153">
    <property type="entry name" value="Cation/H_exchanger_TM"/>
</dbReference>
<keyword evidence="8 10" id="KW-0472">Membrane</keyword>
<feature type="transmembrane region" description="Helical" evidence="10">
    <location>
        <begin position="353"/>
        <end position="374"/>
    </location>
</feature>
<dbReference type="Pfam" id="PF00999">
    <property type="entry name" value="Na_H_Exchanger"/>
    <property type="match status" value="1"/>
</dbReference>
<evidence type="ECO:0000256" key="3">
    <source>
        <dbReference type="ARBA" id="ARBA00022538"/>
    </source>
</evidence>
<keyword evidence="4 10" id="KW-0812">Transmembrane</keyword>
<dbReference type="GO" id="GO:0015297">
    <property type="term" value="F:antiporter activity"/>
    <property type="evidence" value="ECO:0007669"/>
    <property type="project" value="InterPro"/>
</dbReference>
<feature type="transmembrane region" description="Helical" evidence="10">
    <location>
        <begin position="274"/>
        <end position="304"/>
    </location>
</feature>
<dbReference type="GO" id="GO:0012505">
    <property type="term" value="C:endomembrane system"/>
    <property type="evidence" value="ECO:0007669"/>
    <property type="project" value="TreeGrafter"/>
</dbReference>
<dbReference type="Pfam" id="PF23256">
    <property type="entry name" value="CHX17_2nd"/>
    <property type="match status" value="1"/>
</dbReference>
<comment type="similarity">
    <text evidence="9">Belongs to the monovalent cation:proton antiporter 2 (CPA2) transporter (TC 2.A.37) family. CHX (TC 2.A.37.4) subfamily.</text>
</comment>
<feature type="transmembrane region" description="Helical" evidence="10">
    <location>
        <begin position="418"/>
        <end position="439"/>
    </location>
</feature>
<gene>
    <name evidence="14" type="ORF">CEURO_LOCUS848</name>
</gene>
<feature type="transmembrane region" description="Helical" evidence="10">
    <location>
        <begin position="114"/>
        <end position="132"/>
    </location>
</feature>
<feature type="domain" description="Cation/H(+) antiporter central" evidence="12">
    <location>
        <begin position="536"/>
        <end position="631"/>
    </location>
</feature>
<evidence type="ECO:0000259" key="12">
    <source>
        <dbReference type="Pfam" id="PF23256"/>
    </source>
</evidence>
<dbReference type="InterPro" id="IPR050794">
    <property type="entry name" value="CPA2_transporter"/>
</dbReference>
<dbReference type="PANTHER" id="PTHR32468">
    <property type="entry name" value="CATION/H + ANTIPORTER"/>
    <property type="match status" value="1"/>
</dbReference>
<feature type="transmembrane region" description="Helical" evidence="10">
    <location>
        <begin position="206"/>
        <end position="229"/>
    </location>
</feature>
<comment type="caution">
    <text evidence="14">The sequence shown here is derived from an EMBL/GenBank/DDBJ whole genome shotgun (WGS) entry which is preliminary data.</text>
</comment>
<dbReference type="GO" id="GO:0006885">
    <property type="term" value="P:regulation of pH"/>
    <property type="evidence" value="ECO:0007669"/>
    <property type="project" value="TreeGrafter"/>
</dbReference>
<evidence type="ECO:0000256" key="7">
    <source>
        <dbReference type="ARBA" id="ARBA00023065"/>
    </source>
</evidence>
<dbReference type="AlphaFoldDB" id="A0A9P1DXK9"/>
<feature type="transmembrane region" description="Helical" evidence="10">
    <location>
        <begin position="144"/>
        <end position="165"/>
    </location>
</feature>
<dbReference type="EMBL" id="CAMAPE010000003">
    <property type="protein sequence ID" value="CAH9055694.1"/>
    <property type="molecule type" value="Genomic_DNA"/>
</dbReference>
<feature type="domain" description="Cation/H(+) antiporter C-terminal" evidence="13">
    <location>
        <begin position="638"/>
        <end position="801"/>
    </location>
</feature>
<evidence type="ECO:0008006" key="16">
    <source>
        <dbReference type="Google" id="ProtNLM"/>
    </source>
</evidence>
<dbReference type="GO" id="GO:1902600">
    <property type="term" value="P:proton transmembrane transport"/>
    <property type="evidence" value="ECO:0007669"/>
    <property type="project" value="InterPro"/>
</dbReference>
<evidence type="ECO:0000259" key="13">
    <source>
        <dbReference type="Pfam" id="PF23259"/>
    </source>
</evidence>
<feature type="transmembrane region" description="Helical" evidence="10">
    <location>
        <begin position="171"/>
        <end position="194"/>
    </location>
</feature>
<dbReference type="InterPro" id="IPR057291">
    <property type="entry name" value="CHX17_2nd"/>
</dbReference>
<proteinExistence type="inferred from homology"/>
<dbReference type="GO" id="GO:0006813">
    <property type="term" value="P:potassium ion transport"/>
    <property type="evidence" value="ECO:0007669"/>
    <property type="project" value="UniProtKB-KW"/>
</dbReference>
<dbReference type="PANTHER" id="PTHR32468:SF82">
    <property type="entry name" value="CATION_H(+) ANTIPORTER 15-LIKE"/>
    <property type="match status" value="1"/>
</dbReference>
<keyword evidence="5" id="KW-0630">Potassium</keyword>
<evidence type="ECO:0000313" key="14">
    <source>
        <dbReference type="EMBL" id="CAH9055694.1"/>
    </source>
</evidence>
<keyword evidence="7" id="KW-0406">Ion transport</keyword>
<feature type="domain" description="Cation/H+ exchanger transmembrane" evidence="11">
    <location>
        <begin position="59"/>
        <end position="434"/>
    </location>
</feature>
<dbReference type="OrthoDB" id="1288932at2759"/>
<feature type="transmembrane region" description="Helical" evidence="10">
    <location>
        <begin position="324"/>
        <end position="341"/>
    </location>
</feature>
<evidence type="ECO:0000256" key="9">
    <source>
        <dbReference type="ARBA" id="ARBA00038341"/>
    </source>
</evidence>
<dbReference type="Pfam" id="PF23259">
    <property type="entry name" value="CHX17_C"/>
    <property type="match status" value="1"/>
</dbReference>
<evidence type="ECO:0000259" key="11">
    <source>
        <dbReference type="Pfam" id="PF00999"/>
    </source>
</evidence>
<sequence>MMSAPPPPSSGPEIDVEKLGQTVACWSETIYRSNGVWEGPDPLTPIIPFFLLQITVALLASRLLNFALKPFNQPPLVAEILSGMVLGPSVFGRIDGLRRLLFPNYHFEVLETMAHFALVFYAFITGLQMEIKPMWQSTGTKSKVVAFSGTLCPFLIGTILFFSLPNEADNWSGFIYCGGALTVTGFSVLAKILDSQKALNTEISKLALSSSVINDGLSWVFLAIGLMATGSSSNFPWAVLCSVVYVIFSTQYLRPTLQWIVQKKSVGQGGYSEFYICATLVGMSMSGCVMDAIGTHPMVGAFLFGLIMPADLLGNEILNRLEDFVMGILMPVFYVVCGLRTNIGTISEGGTSLAMALVLIALACSAKIVSALVASCFTGGMTAKEAIGVGMLTNTKSVMVMVILEVGQVEQVLTTQAYTIMVIASLVMTMLVTPMTALFCPSQNSEPYKRRTILKAKPEDELRIMTCIYDSINVPGVISLLESSNPTKASPITAFGIQVLEVVGRAPMMLVVHTSGSGRRAATSVGHKNLTHEEAQTNQIISAFDNYELRSEGVSTQVLTARSTFSTMEEDICRIAKEKRATLIILPFHKQQRGDDGEDETILNPAIQSVNEEVLASAPCSVGILVQRRGGRSEPSRNIAMLYLGGPDDREALSYARRMSGHADDVHLTVIRFIPGKDAAEAAEKDGGGFVTIGINDVEREKLADEEFLNGFKTETAENPAITFVELVLEDEEEFTKALKSLDHRNHDLYVVGRGRGVGSSPLTSGLADWCECPEIGAVGDLLVTSEFESSFSVLVVQQYARTNGSAAGSMISAESMSQRMDAEMQMDMGFRLSFADIDGIYDSSGSSFTRRPDHHFV</sequence>
<keyword evidence="3" id="KW-0633">Potassium transport</keyword>
<evidence type="ECO:0000256" key="4">
    <source>
        <dbReference type="ARBA" id="ARBA00022692"/>
    </source>
</evidence>